<evidence type="ECO:0000313" key="1">
    <source>
        <dbReference type="EMBL" id="THC87429.1"/>
    </source>
</evidence>
<accession>A0A4S3IYG1</accession>
<sequence>MASPYLPESEVSLTESNNITLVQALLVTVM</sequence>
<dbReference type="EMBL" id="SOSA01001216">
    <property type="protein sequence ID" value="THC87429.1"/>
    <property type="molecule type" value="Genomic_DNA"/>
</dbReference>
<evidence type="ECO:0000313" key="2">
    <source>
        <dbReference type="Proteomes" id="UP000308092"/>
    </source>
</evidence>
<name>A0A4S3IYG1_9EURO</name>
<proteinExistence type="predicted"/>
<keyword evidence="2" id="KW-1185">Reference proteome</keyword>
<dbReference type="Proteomes" id="UP000308092">
    <property type="component" value="Unassembled WGS sequence"/>
</dbReference>
<protein>
    <submittedName>
        <fullName evidence="1">Uncharacterized protein</fullName>
    </submittedName>
</protein>
<organism evidence="1 2">
    <name type="scientific">Aspergillus tanneri</name>
    <dbReference type="NCBI Taxonomy" id="1220188"/>
    <lineage>
        <taxon>Eukaryota</taxon>
        <taxon>Fungi</taxon>
        <taxon>Dikarya</taxon>
        <taxon>Ascomycota</taxon>
        <taxon>Pezizomycotina</taxon>
        <taxon>Eurotiomycetes</taxon>
        <taxon>Eurotiomycetidae</taxon>
        <taxon>Eurotiales</taxon>
        <taxon>Aspergillaceae</taxon>
        <taxon>Aspergillus</taxon>
        <taxon>Aspergillus subgen. Circumdati</taxon>
    </lineage>
</organism>
<dbReference type="VEuPathDB" id="FungiDB:EYZ11_013123"/>
<dbReference type="AlphaFoldDB" id="A0A4S3IYG1"/>
<gene>
    <name evidence="1" type="ORF">EYZ11_013123</name>
</gene>
<comment type="caution">
    <text evidence="1">The sequence shown here is derived from an EMBL/GenBank/DDBJ whole genome shotgun (WGS) entry which is preliminary data.</text>
</comment>
<reference evidence="1 2" key="1">
    <citation type="submission" date="2019-03" db="EMBL/GenBank/DDBJ databases">
        <title>The genome sequence of a newly discovered highly antifungal drug resistant Aspergillus species, Aspergillus tanneri NIH 1004.</title>
        <authorList>
            <person name="Mounaud S."/>
            <person name="Singh I."/>
            <person name="Joardar V."/>
            <person name="Pakala S."/>
            <person name="Pakala S."/>
            <person name="Venepally P."/>
            <person name="Hoover J."/>
            <person name="Nierman W."/>
            <person name="Chung J."/>
            <person name="Losada L."/>
        </authorList>
    </citation>
    <scope>NUCLEOTIDE SEQUENCE [LARGE SCALE GENOMIC DNA]</scope>
    <source>
        <strain evidence="1 2">NIH1004</strain>
    </source>
</reference>